<comment type="caution">
    <text evidence="1">The sequence shown here is derived from an EMBL/GenBank/DDBJ whole genome shotgun (WGS) entry which is preliminary data.</text>
</comment>
<dbReference type="Proteomes" id="UP000049077">
    <property type="component" value="Unassembled WGS sequence"/>
</dbReference>
<accession>A0ABM9QZK5</accession>
<name>A0ABM9QZK5_9VIBR</name>
<sequence>MIAFVRIKGGDLLMALTATSSALKLCYNEIRDRYQMVTKCLPSRGYASRTIKFGAMLWVLGF</sequence>
<keyword evidence="2" id="KW-1185">Reference proteome</keyword>
<evidence type="ECO:0000313" key="1">
    <source>
        <dbReference type="EMBL" id="CDT66411.1"/>
    </source>
</evidence>
<proteinExistence type="predicted"/>
<gene>
    <name evidence="1" type="ORF">VCR4J5_780050</name>
</gene>
<dbReference type="EMBL" id="CCJX01000166">
    <property type="protein sequence ID" value="CDT66411.1"/>
    <property type="molecule type" value="Genomic_DNA"/>
</dbReference>
<protein>
    <submittedName>
        <fullName evidence="1">Uncharacterized protein</fullName>
    </submittedName>
</protein>
<reference evidence="1 2" key="1">
    <citation type="submission" date="2014-06" db="EMBL/GenBank/DDBJ databases">
        <authorList>
            <person name="Le Roux F."/>
        </authorList>
    </citation>
    <scope>NUCLEOTIDE SEQUENCE [LARGE SCALE GENOMIC DNA]</scope>
    <source>
        <strain evidence="1 2">J5-4</strain>
    </source>
</reference>
<evidence type="ECO:0000313" key="2">
    <source>
        <dbReference type="Proteomes" id="UP000049077"/>
    </source>
</evidence>
<organism evidence="1 2">
    <name type="scientific">Vibrio crassostreae</name>
    <dbReference type="NCBI Taxonomy" id="246167"/>
    <lineage>
        <taxon>Bacteria</taxon>
        <taxon>Pseudomonadati</taxon>
        <taxon>Pseudomonadota</taxon>
        <taxon>Gammaproteobacteria</taxon>
        <taxon>Vibrionales</taxon>
        <taxon>Vibrionaceae</taxon>
        <taxon>Vibrio</taxon>
    </lineage>
</organism>